<accession>A0A1I4WFY4</accession>
<reference evidence="10" key="1">
    <citation type="submission" date="2016-10" db="EMBL/GenBank/DDBJ databases">
        <authorList>
            <person name="Varghese N."/>
            <person name="Submissions S."/>
        </authorList>
    </citation>
    <scope>NUCLEOTIDE SEQUENCE [LARGE SCALE GENOMIC DNA]</scope>
    <source>
        <strain evidence="10">DSM 6150</strain>
    </source>
</reference>
<dbReference type="AlphaFoldDB" id="A0A1I4WFY4"/>
<dbReference type="InterPro" id="IPR037278">
    <property type="entry name" value="ARFGAP/RecO"/>
</dbReference>
<dbReference type="InterPro" id="IPR012340">
    <property type="entry name" value="NA-bd_OB-fold"/>
</dbReference>
<dbReference type="STRING" id="83765.SAMN05660284_00580"/>
<dbReference type="InterPro" id="IPR042242">
    <property type="entry name" value="RecO_C"/>
</dbReference>
<evidence type="ECO:0000256" key="5">
    <source>
        <dbReference type="ARBA" id="ARBA00023204"/>
    </source>
</evidence>
<comment type="similarity">
    <text evidence="1 7">Belongs to the RecO family.</text>
</comment>
<dbReference type="OrthoDB" id="9804792at2"/>
<dbReference type="Pfam" id="PF02565">
    <property type="entry name" value="RecO_C"/>
    <property type="match status" value="1"/>
</dbReference>
<dbReference type="GO" id="GO:0006310">
    <property type="term" value="P:DNA recombination"/>
    <property type="evidence" value="ECO:0007669"/>
    <property type="project" value="UniProtKB-UniRule"/>
</dbReference>
<evidence type="ECO:0000259" key="8">
    <source>
        <dbReference type="Pfam" id="PF11967"/>
    </source>
</evidence>
<evidence type="ECO:0000313" key="9">
    <source>
        <dbReference type="EMBL" id="SFN12213.1"/>
    </source>
</evidence>
<dbReference type="PANTHER" id="PTHR33991">
    <property type="entry name" value="DNA REPAIR PROTEIN RECO"/>
    <property type="match status" value="1"/>
</dbReference>
<evidence type="ECO:0000313" key="10">
    <source>
        <dbReference type="Proteomes" id="UP000242869"/>
    </source>
</evidence>
<keyword evidence="5 7" id="KW-0234">DNA repair</keyword>
<evidence type="ECO:0000256" key="2">
    <source>
        <dbReference type="ARBA" id="ARBA00021310"/>
    </source>
</evidence>
<evidence type="ECO:0000256" key="3">
    <source>
        <dbReference type="ARBA" id="ARBA00022763"/>
    </source>
</evidence>
<keyword evidence="10" id="KW-1185">Reference proteome</keyword>
<proteinExistence type="inferred from homology"/>
<keyword evidence="4 7" id="KW-0233">DNA recombination</keyword>
<dbReference type="EMBL" id="FOVE01000003">
    <property type="protein sequence ID" value="SFN12213.1"/>
    <property type="molecule type" value="Genomic_DNA"/>
</dbReference>
<evidence type="ECO:0000256" key="6">
    <source>
        <dbReference type="ARBA" id="ARBA00033409"/>
    </source>
</evidence>
<gene>
    <name evidence="7" type="primary">recO</name>
    <name evidence="9" type="ORF">SAMN05660284_00580</name>
</gene>
<protein>
    <recommendedName>
        <fullName evidence="2 7">DNA repair protein RecO</fullName>
    </recommendedName>
    <alternativeName>
        <fullName evidence="6 7">Recombination protein O</fullName>
    </alternativeName>
</protein>
<dbReference type="PANTHER" id="PTHR33991:SF1">
    <property type="entry name" value="DNA REPAIR PROTEIN RECO"/>
    <property type="match status" value="1"/>
</dbReference>
<comment type="function">
    <text evidence="7">Involved in DNA repair and RecF pathway recombination.</text>
</comment>
<dbReference type="SUPFAM" id="SSF57863">
    <property type="entry name" value="ArfGap/RecO-like zinc finger"/>
    <property type="match status" value="1"/>
</dbReference>
<dbReference type="Gene3D" id="1.20.1440.120">
    <property type="entry name" value="Recombination protein O, C-terminal domain"/>
    <property type="match status" value="1"/>
</dbReference>
<dbReference type="HAMAP" id="MF_00201">
    <property type="entry name" value="RecO"/>
    <property type="match status" value="1"/>
</dbReference>
<dbReference type="RefSeq" id="WP_091191172.1">
    <property type="nucleotide sequence ID" value="NZ_FOVE01000003.1"/>
</dbReference>
<organism evidence="9 10">
    <name type="scientific">Formivibrio citricus</name>
    <dbReference type="NCBI Taxonomy" id="83765"/>
    <lineage>
        <taxon>Bacteria</taxon>
        <taxon>Pseudomonadati</taxon>
        <taxon>Pseudomonadota</taxon>
        <taxon>Betaproteobacteria</taxon>
        <taxon>Neisseriales</taxon>
        <taxon>Chitinibacteraceae</taxon>
        <taxon>Formivibrio</taxon>
    </lineage>
</organism>
<dbReference type="Pfam" id="PF11967">
    <property type="entry name" value="RecO_N"/>
    <property type="match status" value="1"/>
</dbReference>
<dbReference type="Proteomes" id="UP000242869">
    <property type="component" value="Unassembled WGS sequence"/>
</dbReference>
<dbReference type="GO" id="GO:0043590">
    <property type="term" value="C:bacterial nucleoid"/>
    <property type="evidence" value="ECO:0007669"/>
    <property type="project" value="TreeGrafter"/>
</dbReference>
<dbReference type="Gene3D" id="2.40.50.140">
    <property type="entry name" value="Nucleic acid-binding proteins"/>
    <property type="match status" value="1"/>
</dbReference>
<name>A0A1I4WFY4_9NEIS</name>
<dbReference type="GO" id="GO:0006302">
    <property type="term" value="P:double-strand break repair"/>
    <property type="evidence" value="ECO:0007669"/>
    <property type="project" value="TreeGrafter"/>
</dbReference>
<dbReference type="NCBIfam" id="TIGR00613">
    <property type="entry name" value="reco"/>
    <property type="match status" value="1"/>
</dbReference>
<evidence type="ECO:0000256" key="7">
    <source>
        <dbReference type="HAMAP-Rule" id="MF_00201"/>
    </source>
</evidence>
<evidence type="ECO:0000256" key="1">
    <source>
        <dbReference type="ARBA" id="ARBA00007452"/>
    </source>
</evidence>
<feature type="domain" description="DNA replication/recombination mediator RecO N-terminal" evidence="8">
    <location>
        <begin position="12"/>
        <end position="81"/>
    </location>
</feature>
<dbReference type="InterPro" id="IPR003717">
    <property type="entry name" value="RecO"/>
</dbReference>
<dbReference type="InterPro" id="IPR022572">
    <property type="entry name" value="DNA_rep/recomb_RecO_N"/>
</dbReference>
<sequence>MARSKQSRTDAQPAFILHQYPYRETSRLLDVFSRDHGRVMLVARGAQRPGSQLRAVLLGFQPVVLSWFGAGEVKTLHSAEWQGGVPQLVGLPLLCGFYLNELLLRLLPRDDPHPVLFSAYFEAIRNLACLQQNGAVEPVLRGFERQLLQESGYGMNWQATSDGVAVESGRQYGFLPGTGIVAARNDLPRYDGSALLAFASADFSSEKTLQQGKLLMRQAFAAILGDAPLHTRQLLIDLQKL</sequence>
<evidence type="ECO:0000256" key="4">
    <source>
        <dbReference type="ARBA" id="ARBA00023172"/>
    </source>
</evidence>
<dbReference type="SUPFAM" id="SSF50249">
    <property type="entry name" value="Nucleic acid-binding proteins"/>
    <property type="match status" value="1"/>
</dbReference>
<keyword evidence="3 7" id="KW-0227">DNA damage</keyword>